<gene>
    <name evidence="3" type="primary">Cacybp</name>
    <name evidence="3" type="ORF">AK812_SmicGene36491</name>
</gene>
<protein>
    <submittedName>
        <fullName evidence="3">Calcyclin-binding protein</fullName>
    </submittedName>
</protein>
<name>A0A1Q9CIP9_SYMMI</name>
<dbReference type="GO" id="GO:0005634">
    <property type="term" value="C:nucleus"/>
    <property type="evidence" value="ECO:0007669"/>
    <property type="project" value="TreeGrafter"/>
</dbReference>
<organism evidence="3 4">
    <name type="scientific">Symbiodinium microadriaticum</name>
    <name type="common">Dinoflagellate</name>
    <name type="synonym">Zooxanthella microadriatica</name>
    <dbReference type="NCBI Taxonomy" id="2951"/>
    <lineage>
        <taxon>Eukaryota</taxon>
        <taxon>Sar</taxon>
        <taxon>Alveolata</taxon>
        <taxon>Dinophyceae</taxon>
        <taxon>Suessiales</taxon>
        <taxon>Symbiodiniaceae</taxon>
        <taxon>Symbiodinium</taxon>
    </lineage>
</organism>
<dbReference type="Proteomes" id="UP000186817">
    <property type="component" value="Unassembled WGS sequence"/>
</dbReference>
<dbReference type="AlphaFoldDB" id="A0A1Q9CIP9"/>
<dbReference type="PANTHER" id="PTHR13164">
    <property type="entry name" value="CALICYLIN BINDING PROTEIN"/>
    <property type="match status" value="1"/>
</dbReference>
<comment type="caution">
    <text evidence="3">The sequence shown here is derived from an EMBL/GenBank/DDBJ whole genome shotgun (WGS) entry which is preliminary data.</text>
</comment>
<evidence type="ECO:0000259" key="2">
    <source>
        <dbReference type="PROSITE" id="PS51203"/>
    </source>
</evidence>
<accession>A0A1Q9CIP9</accession>
<feature type="region of interest" description="Disordered" evidence="1">
    <location>
        <begin position="130"/>
        <end position="155"/>
    </location>
</feature>
<evidence type="ECO:0000256" key="1">
    <source>
        <dbReference type="SAM" id="MobiDB-lite"/>
    </source>
</evidence>
<dbReference type="InterPro" id="IPR052289">
    <property type="entry name" value="Calcyclin-binding_UBL-bridge"/>
</dbReference>
<dbReference type="InterPro" id="IPR008978">
    <property type="entry name" value="HSP20-like_chaperone"/>
</dbReference>
<dbReference type="EMBL" id="LSRX01001163">
    <property type="protein sequence ID" value="OLP82829.1"/>
    <property type="molecule type" value="Genomic_DNA"/>
</dbReference>
<dbReference type="InterPro" id="IPR007052">
    <property type="entry name" value="CS_dom"/>
</dbReference>
<feature type="domain" description="CS" evidence="2">
    <location>
        <begin position="1"/>
        <end position="91"/>
    </location>
</feature>
<dbReference type="Gene3D" id="2.60.40.790">
    <property type="match status" value="1"/>
</dbReference>
<reference evidence="3 4" key="1">
    <citation type="submission" date="2016-02" db="EMBL/GenBank/DDBJ databases">
        <title>Genome analysis of coral dinoflagellate symbionts highlights evolutionary adaptations to a symbiotic lifestyle.</title>
        <authorList>
            <person name="Aranda M."/>
            <person name="Li Y."/>
            <person name="Liew Y.J."/>
            <person name="Baumgarten S."/>
            <person name="Simakov O."/>
            <person name="Wilson M."/>
            <person name="Piel J."/>
            <person name="Ashoor H."/>
            <person name="Bougouffa S."/>
            <person name="Bajic V.B."/>
            <person name="Ryu T."/>
            <person name="Ravasi T."/>
            <person name="Bayer T."/>
            <person name="Micklem G."/>
            <person name="Kim H."/>
            <person name="Bhak J."/>
            <person name="Lajeunesse T.C."/>
            <person name="Voolstra C.R."/>
        </authorList>
    </citation>
    <scope>NUCLEOTIDE SEQUENCE [LARGE SCALE GENOMIC DNA]</scope>
    <source>
        <strain evidence="3 4">CCMP2467</strain>
    </source>
</reference>
<keyword evidence="4" id="KW-1185">Reference proteome</keyword>
<evidence type="ECO:0000313" key="4">
    <source>
        <dbReference type="Proteomes" id="UP000186817"/>
    </source>
</evidence>
<proteinExistence type="predicted"/>
<dbReference type="SUPFAM" id="SSF49764">
    <property type="entry name" value="HSP20-like chaperones"/>
    <property type="match status" value="1"/>
</dbReference>
<evidence type="ECO:0000313" key="3">
    <source>
        <dbReference type="EMBL" id="OLP82829.1"/>
    </source>
</evidence>
<dbReference type="Pfam" id="PF04969">
    <property type="entry name" value="CS"/>
    <property type="match status" value="1"/>
</dbReference>
<sequence>MNLQVPTNLHALRVAREEFFEAGKLKEEDVQVHFREIGVLLVFQKDGKRHWYKVPNLCQPIDVEASKRTIKADQVVVKLRKARVGSWSDLTDEKDRYQRKREYRIQHGDLKGATTEELLADMYKNASDEDRAGLRDAMRVNREKREEDARKAAAK</sequence>
<dbReference type="PROSITE" id="PS51203">
    <property type="entry name" value="CS"/>
    <property type="match status" value="1"/>
</dbReference>
<dbReference type="PANTHER" id="PTHR13164:SF6">
    <property type="entry name" value="CS DOMAIN-CONTAINING PROTEIN"/>
    <property type="match status" value="1"/>
</dbReference>